<dbReference type="SUPFAM" id="SSF55120">
    <property type="entry name" value="Pseudouridine synthase"/>
    <property type="match status" value="1"/>
</dbReference>
<dbReference type="GO" id="GO:0000455">
    <property type="term" value="P:enzyme-directed rRNA pseudouridine synthesis"/>
    <property type="evidence" value="ECO:0007669"/>
    <property type="project" value="TreeGrafter"/>
</dbReference>
<dbReference type="Pfam" id="PF00849">
    <property type="entry name" value="PseudoU_synth_2"/>
    <property type="match status" value="1"/>
</dbReference>
<dbReference type="CDD" id="cd02869">
    <property type="entry name" value="PseudoU_synth_RluA_like"/>
    <property type="match status" value="1"/>
</dbReference>
<feature type="domain" description="Pseudouridine synthase RsuA/RluA-like" evidence="2">
    <location>
        <begin position="17"/>
        <end position="158"/>
    </location>
</feature>
<dbReference type="PANTHER" id="PTHR21600">
    <property type="entry name" value="MITOCHONDRIAL RNA PSEUDOURIDINE SYNTHASE"/>
    <property type="match status" value="1"/>
</dbReference>
<evidence type="ECO:0000313" key="3">
    <source>
        <dbReference type="EMBL" id="QSE99020.1"/>
    </source>
</evidence>
<organism evidence="3 4">
    <name type="scientific">Fulvivirga lutea</name>
    <dbReference type="NCBI Taxonomy" id="2810512"/>
    <lineage>
        <taxon>Bacteria</taxon>
        <taxon>Pseudomonadati</taxon>
        <taxon>Bacteroidota</taxon>
        <taxon>Cytophagia</taxon>
        <taxon>Cytophagales</taxon>
        <taxon>Fulvivirgaceae</taxon>
        <taxon>Fulvivirga</taxon>
    </lineage>
</organism>
<dbReference type="Gene3D" id="3.30.2350.10">
    <property type="entry name" value="Pseudouridine synthase"/>
    <property type="match status" value="1"/>
</dbReference>
<sequence length="237" mass="27271">MGKKINFKDLVIWEDSDYWVINKPPFISTLDDRNDPVNILGLAKQQNENAHVCHRLDKDTSGLLIIAKNDEAYRHVSIQFEKRSIGKVYHAVADGIHDFNDKVVEDKILKLSNGTVRIDRKGKEAKTTFNTLKAYKLHTLIECKPLTGRMHQIRIHLANIGASISGDSYYGGKPFYLSSVKKKFNLKKDTEEQPLVKRHALHAYKLTFLNLKDEKVEVQGEYPKDMRVLIEQLEKNI</sequence>
<evidence type="ECO:0000256" key="1">
    <source>
        <dbReference type="ARBA" id="ARBA00010876"/>
    </source>
</evidence>
<reference evidence="3" key="1">
    <citation type="submission" date="2021-02" db="EMBL/GenBank/DDBJ databases">
        <title>Fulvivirga sp. S481 isolated from sea water.</title>
        <authorList>
            <person name="Bae S.S."/>
            <person name="Baek K."/>
        </authorList>
    </citation>
    <scope>NUCLEOTIDE SEQUENCE</scope>
    <source>
        <strain evidence="3">S481</strain>
    </source>
</reference>
<keyword evidence="4" id="KW-1185">Reference proteome</keyword>
<dbReference type="GO" id="GO:0003723">
    <property type="term" value="F:RNA binding"/>
    <property type="evidence" value="ECO:0007669"/>
    <property type="project" value="InterPro"/>
</dbReference>
<name>A0A974WMJ3_9BACT</name>
<dbReference type="PANTHER" id="PTHR21600:SF87">
    <property type="entry name" value="RNA PSEUDOURIDYLATE SYNTHASE DOMAIN-CONTAINING PROTEIN 1"/>
    <property type="match status" value="1"/>
</dbReference>
<dbReference type="Proteomes" id="UP000662783">
    <property type="component" value="Chromosome"/>
</dbReference>
<evidence type="ECO:0000259" key="2">
    <source>
        <dbReference type="Pfam" id="PF00849"/>
    </source>
</evidence>
<protein>
    <submittedName>
        <fullName evidence="3">RNA pseudouridine synthase</fullName>
    </submittedName>
</protein>
<dbReference type="InterPro" id="IPR050188">
    <property type="entry name" value="RluA_PseudoU_synthase"/>
</dbReference>
<dbReference type="PROSITE" id="PS01129">
    <property type="entry name" value="PSI_RLU"/>
    <property type="match status" value="1"/>
</dbReference>
<comment type="similarity">
    <text evidence="1">Belongs to the pseudouridine synthase RluA family.</text>
</comment>
<dbReference type="InterPro" id="IPR006145">
    <property type="entry name" value="PsdUridine_synth_RsuA/RluA"/>
</dbReference>
<dbReference type="GO" id="GO:0140098">
    <property type="term" value="F:catalytic activity, acting on RNA"/>
    <property type="evidence" value="ECO:0007669"/>
    <property type="project" value="UniProtKB-ARBA"/>
</dbReference>
<dbReference type="AlphaFoldDB" id="A0A974WMJ3"/>
<dbReference type="KEGG" id="fuv:JR347_08020"/>
<dbReference type="GO" id="GO:0009982">
    <property type="term" value="F:pseudouridine synthase activity"/>
    <property type="evidence" value="ECO:0007669"/>
    <property type="project" value="InterPro"/>
</dbReference>
<proteinExistence type="inferred from homology"/>
<evidence type="ECO:0000313" key="4">
    <source>
        <dbReference type="Proteomes" id="UP000662783"/>
    </source>
</evidence>
<dbReference type="InterPro" id="IPR020103">
    <property type="entry name" value="PsdUridine_synth_cat_dom_sf"/>
</dbReference>
<dbReference type="RefSeq" id="WP_205723531.1">
    <property type="nucleotide sequence ID" value="NZ_CP070608.1"/>
</dbReference>
<accession>A0A974WMJ3</accession>
<dbReference type="EMBL" id="CP070608">
    <property type="protein sequence ID" value="QSE99020.1"/>
    <property type="molecule type" value="Genomic_DNA"/>
</dbReference>
<dbReference type="InterPro" id="IPR006224">
    <property type="entry name" value="PsdUridine_synth_RluA-like_CS"/>
</dbReference>
<gene>
    <name evidence="3" type="ORF">JR347_08020</name>
</gene>